<name>A0A9W9JSQ0_9EURO</name>
<reference evidence="2" key="1">
    <citation type="submission" date="2022-11" db="EMBL/GenBank/DDBJ databases">
        <authorList>
            <person name="Petersen C."/>
        </authorList>
    </citation>
    <scope>NUCLEOTIDE SEQUENCE</scope>
    <source>
        <strain evidence="2">IBT 16849</strain>
    </source>
</reference>
<accession>A0A9W9JSQ0</accession>
<dbReference type="Proteomes" id="UP001150879">
    <property type="component" value="Unassembled WGS sequence"/>
</dbReference>
<feature type="compositionally biased region" description="Polar residues" evidence="1">
    <location>
        <begin position="132"/>
        <end position="144"/>
    </location>
</feature>
<dbReference type="EMBL" id="JAPQKP010000003">
    <property type="protein sequence ID" value="KAJ5199740.1"/>
    <property type="molecule type" value="Genomic_DNA"/>
</dbReference>
<evidence type="ECO:0000313" key="2">
    <source>
        <dbReference type="EMBL" id="KAJ5199740.1"/>
    </source>
</evidence>
<proteinExistence type="predicted"/>
<reference evidence="2" key="2">
    <citation type="journal article" date="2023" name="IMA Fungus">
        <title>Comparative genomic study of the Penicillium genus elucidates a diverse pangenome and 15 lateral gene transfer events.</title>
        <authorList>
            <person name="Petersen C."/>
            <person name="Sorensen T."/>
            <person name="Nielsen M.R."/>
            <person name="Sondergaard T.E."/>
            <person name="Sorensen J.L."/>
            <person name="Fitzpatrick D.A."/>
            <person name="Frisvad J.C."/>
            <person name="Nielsen K.L."/>
        </authorList>
    </citation>
    <scope>NUCLEOTIDE SEQUENCE</scope>
    <source>
        <strain evidence="2">IBT 16849</strain>
    </source>
</reference>
<feature type="region of interest" description="Disordered" evidence="1">
    <location>
        <begin position="124"/>
        <end position="144"/>
    </location>
</feature>
<organism evidence="2 3">
    <name type="scientific">Penicillium cf. griseofulvum</name>
    <dbReference type="NCBI Taxonomy" id="2972120"/>
    <lineage>
        <taxon>Eukaryota</taxon>
        <taxon>Fungi</taxon>
        <taxon>Dikarya</taxon>
        <taxon>Ascomycota</taxon>
        <taxon>Pezizomycotina</taxon>
        <taxon>Eurotiomycetes</taxon>
        <taxon>Eurotiomycetidae</taxon>
        <taxon>Eurotiales</taxon>
        <taxon>Aspergillaceae</taxon>
        <taxon>Penicillium</taxon>
    </lineage>
</organism>
<dbReference type="AlphaFoldDB" id="A0A9W9JSQ0"/>
<keyword evidence="3" id="KW-1185">Reference proteome</keyword>
<gene>
    <name evidence="2" type="ORF">N7472_004944</name>
</gene>
<evidence type="ECO:0000256" key="1">
    <source>
        <dbReference type="SAM" id="MobiDB-lite"/>
    </source>
</evidence>
<comment type="caution">
    <text evidence="2">The sequence shown here is derived from an EMBL/GenBank/DDBJ whole genome shotgun (WGS) entry which is preliminary data.</text>
</comment>
<protein>
    <submittedName>
        <fullName evidence="2">Uncharacterized protein</fullName>
    </submittedName>
</protein>
<sequence length="144" mass="16724">MGRRMIEQQARSGTKRVRFSLLPSSLFCIIRRIWITLSSVVRAAIYEKLLWVGLYLYVPSLSPRVQRLPFGLYLRKRPPKEAFQYRAEAHTLDMAERFTQIPTPRAIDVFDTPDSSYLLMTQVPERSRTSHRSTTQYNDGQASA</sequence>
<evidence type="ECO:0000313" key="3">
    <source>
        <dbReference type="Proteomes" id="UP001150879"/>
    </source>
</evidence>